<accession>A0A7W7AJJ9</accession>
<evidence type="ECO:0000313" key="2">
    <source>
        <dbReference type="Proteomes" id="UP000574769"/>
    </source>
</evidence>
<dbReference type="AlphaFoldDB" id="A0A7W7AJJ9"/>
<organism evidence="1 2">
    <name type="scientific">Sphingomonas abaci</name>
    <dbReference type="NCBI Taxonomy" id="237611"/>
    <lineage>
        <taxon>Bacteria</taxon>
        <taxon>Pseudomonadati</taxon>
        <taxon>Pseudomonadota</taxon>
        <taxon>Alphaproteobacteria</taxon>
        <taxon>Sphingomonadales</taxon>
        <taxon>Sphingomonadaceae</taxon>
        <taxon>Sphingomonas</taxon>
    </lineage>
</organism>
<gene>
    <name evidence="1" type="ORF">GGQ96_002162</name>
</gene>
<comment type="caution">
    <text evidence="1">The sequence shown here is derived from an EMBL/GenBank/DDBJ whole genome shotgun (WGS) entry which is preliminary data.</text>
</comment>
<evidence type="ECO:0000313" key="1">
    <source>
        <dbReference type="EMBL" id="MBB4618026.1"/>
    </source>
</evidence>
<dbReference type="Proteomes" id="UP000574769">
    <property type="component" value="Unassembled WGS sequence"/>
</dbReference>
<proteinExistence type="predicted"/>
<sequence>MTARSLHEVATRTVRKVHRTGQPVRRNSYKVGARESRFWTPFDRREFNARMRAAEDHDRKNKQPGKRNGPIGHVGLEVYRELMRRIGWKDGRLEPSIATICGWLNRSVDAVTKALARLKAEGFLDWIRRFEPVENPDPFGPQVKQATNAYRLTLPKAAADFVRRLMRRPTEAQRDAAELRDREARAHRAMTEHEQAEAVAAAMCDPTSPLGRSLRSFGAAFDAKNAILSGGENPALQG</sequence>
<protein>
    <recommendedName>
        <fullName evidence="3">Replication protein A</fullName>
    </recommendedName>
</protein>
<keyword evidence="2" id="KW-1185">Reference proteome</keyword>
<name>A0A7W7AJJ9_9SPHN</name>
<reference evidence="1 2" key="1">
    <citation type="submission" date="2020-08" db="EMBL/GenBank/DDBJ databases">
        <title>Genomic Encyclopedia of Type Strains, Phase IV (KMG-IV): sequencing the most valuable type-strain genomes for metagenomic binning, comparative biology and taxonomic classification.</title>
        <authorList>
            <person name="Goeker M."/>
        </authorList>
    </citation>
    <scope>NUCLEOTIDE SEQUENCE [LARGE SCALE GENOMIC DNA]</scope>
    <source>
        <strain evidence="1 2">DSM 15867</strain>
    </source>
</reference>
<evidence type="ECO:0008006" key="3">
    <source>
        <dbReference type="Google" id="ProtNLM"/>
    </source>
</evidence>
<dbReference type="EMBL" id="JACHNY010000004">
    <property type="protein sequence ID" value="MBB4618026.1"/>
    <property type="molecule type" value="Genomic_DNA"/>
</dbReference>
<dbReference type="RefSeq" id="WP_184114450.1">
    <property type="nucleotide sequence ID" value="NZ_JACHNY010000004.1"/>
</dbReference>